<evidence type="ECO:0000256" key="2">
    <source>
        <dbReference type="ARBA" id="ARBA00023002"/>
    </source>
</evidence>
<evidence type="ECO:0000256" key="1">
    <source>
        <dbReference type="ARBA" id="ARBA00001954"/>
    </source>
</evidence>
<evidence type="ECO:0000259" key="4">
    <source>
        <dbReference type="Pfam" id="PF02668"/>
    </source>
</evidence>
<keyword evidence="3" id="KW-0045">Antibiotic biosynthesis</keyword>
<evidence type="ECO:0000256" key="3">
    <source>
        <dbReference type="ARBA" id="ARBA00023194"/>
    </source>
</evidence>
<feature type="domain" description="TauD/TfdA-like" evidence="4">
    <location>
        <begin position="48"/>
        <end position="309"/>
    </location>
</feature>
<comment type="cofactor">
    <cofactor evidence="1">
        <name>Fe(2+)</name>
        <dbReference type="ChEBI" id="CHEBI:29033"/>
    </cofactor>
</comment>
<dbReference type="PANTHER" id="PTHR10696:SF56">
    <property type="entry name" value="TAUD_TFDA-LIKE DOMAIN-CONTAINING PROTEIN"/>
    <property type="match status" value="1"/>
</dbReference>
<keyword evidence="6" id="KW-1185">Reference proteome</keyword>
<keyword evidence="2" id="KW-0560">Oxidoreductase</keyword>
<evidence type="ECO:0000313" key="6">
    <source>
        <dbReference type="Proteomes" id="UP000501534"/>
    </source>
</evidence>
<dbReference type="KEGG" id="uru:DSM104443_03172"/>
<gene>
    <name evidence="5" type="ORF">DSM104443_03172</name>
</gene>
<dbReference type="Proteomes" id="UP000501534">
    <property type="component" value="Chromosome"/>
</dbReference>
<dbReference type="InterPro" id="IPR050411">
    <property type="entry name" value="AlphaKG_dependent_hydroxylases"/>
</dbReference>
<name>A0A6M4GXR8_9PROT</name>
<dbReference type="AlphaFoldDB" id="A0A6M4GXR8"/>
<dbReference type="RefSeq" id="WP_171093984.1">
    <property type="nucleotide sequence ID" value="NZ_CP053069.1"/>
</dbReference>
<dbReference type="GO" id="GO:0016706">
    <property type="term" value="F:2-oxoglutarate-dependent dioxygenase activity"/>
    <property type="evidence" value="ECO:0007669"/>
    <property type="project" value="UniProtKB-ARBA"/>
</dbReference>
<protein>
    <recommendedName>
        <fullName evidence="4">TauD/TfdA-like domain-containing protein</fullName>
    </recommendedName>
</protein>
<dbReference type="GO" id="GO:0017000">
    <property type="term" value="P:antibiotic biosynthetic process"/>
    <property type="evidence" value="ECO:0007669"/>
    <property type="project" value="UniProtKB-KW"/>
</dbReference>
<reference evidence="5 6" key="1">
    <citation type="submission" date="2020-04" db="EMBL/GenBank/DDBJ databases">
        <title>Usitatibacter rugosus gen. nov., sp. nov. and Usitatibacter palustris sp. nov., novel members of Usitatibacteraceae fam. nov. within the order Nitrosomonadales isolated from soil.</title>
        <authorList>
            <person name="Huber K.J."/>
            <person name="Neumann-Schaal M."/>
            <person name="Geppert A."/>
            <person name="Luckner M."/>
            <person name="Wanner G."/>
            <person name="Overmann J."/>
        </authorList>
    </citation>
    <scope>NUCLEOTIDE SEQUENCE [LARGE SCALE GENOMIC DNA]</scope>
    <source>
        <strain evidence="5 6">0125_3</strain>
    </source>
</reference>
<proteinExistence type="predicted"/>
<dbReference type="SUPFAM" id="SSF51197">
    <property type="entry name" value="Clavaminate synthase-like"/>
    <property type="match status" value="1"/>
</dbReference>
<sequence length="338" mass="38315">MEIRREHVTHPSAWTGRQMRASTDWIVDWPAEALSEVEWATRDLRTLRKTMPAFGREHFALPRAYAFLAGVMREVTQGRGFVLLRGLPVHKYDSQFLRDLYWGLGRHWGTAVTQNAQGDPIAEITDHGLDPNKVGVKPSMTNAEQRPHSDPCDVVALLCVQPAKEGGLSRIASSAAIYNRLLEENPEGMASLYRGFHHDLRGDETPAAPYGCTPVPIPVYRWHQGLLSCVFNASSARQAAERMNRALSRDDLMLLDRIVDLAHSDEYRLDMAFKPGDIQLLNNFTTVHWRTGYVDHAEQEKKRRLYRLWINRPGERPVDPEFHRGYITGSNAGLPVTA</sequence>
<dbReference type="InterPro" id="IPR003819">
    <property type="entry name" value="TauD/TfdA-like"/>
</dbReference>
<dbReference type="Pfam" id="PF02668">
    <property type="entry name" value="TauD"/>
    <property type="match status" value="1"/>
</dbReference>
<dbReference type="PANTHER" id="PTHR10696">
    <property type="entry name" value="GAMMA-BUTYROBETAINE HYDROXYLASE-RELATED"/>
    <property type="match status" value="1"/>
</dbReference>
<dbReference type="EMBL" id="CP053069">
    <property type="protein sequence ID" value="QJR12089.1"/>
    <property type="molecule type" value="Genomic_DNA"/>
</dbReference>
<dbReference type="Gene3D" id="3.60.130.10">
    <property type="entry name" value="Clavaminate synthase-like"/>
    <property type="match status" value="1"/>
</dbReference>
<accession>A0A6M4GXR8</accession>
<evidence type="ECO:0000313" key="5">
    <source>
        <dbReference type="EMBL" id="QJR12089.1"/>
    </source>
</evidence>
<organism evidence="5 6">
    <name type="scientific">Usitatibacter rugosus</name>
    <dbReference type="NCBI Taxonomy" id="2732067"/>
    <lineage>
        <taxon>Bacteria</taxon>
        <taxon>Pseudomonadati</taxon>
        <taxon>Pseudomonadota</taxon>
        <taxon>Betaproteobacteria</taxon>
        <taxon>Nitrosomonadales</taxon>
        <taxon>Usitatibacteraceae</taxon>
        <taxon>Usitatibacter</taxon>
    </lineage>
</organism>
<dbReference type="InterPro" id="IPR042098">
    <property type="entry name" value="TauD-like_sf"/>
</dbReference>